<sequence length="326" mass="33410">MRAVVVEQLGAPEVLTLREIPAPEPGPGQVLIDTAYAGINFAEIKARSVGYRVTTLPFVPGLEVSGLVRAVGAGVTGFRPGQQVAALLDTGGYAEAVVADAARTFAVPDGLGLRDAATLPSVLPTAYALVHHAGRLRAGETVLVQGAAGGVGTALGQVARLAGAARVYGVVSHPDKAKYALDFGYDEVFVGADFDEQVARATGGRGVDLLLDPVGGDTWRRGVASLARYGRAVSYGNAGDAEPWSAGFADLAAKALSVSAFSILGLAAADPQALRDLTETAFGLAAADGVRLPVTAEFPLEQAAEAHRLVESRSSTGKLLLRVNGD</sequence>
<dbReference type="Proteomes" id="UP001592528">
    <property type="component" value="Unassembled WGS sequence"/>
</dbReference>
<dbReference type="PROSITE" id="PS01162">
    <property type="entry name" value="QOR_ZETA_CRYSTAL"/>
    <property type="match status" value="1"/>
</dbReference>
<reference evidence="4 5" key="1">
    <citation type="submission" date="2024-09" db="EMBL/GenBank/DDBJ databases">
        <authorList>
            <person name="Lee S.D."/>
        </authorList>
    </citation>
    <scope>NUCLEOTIDE SEQUENCE [LARGE SCALE GENOMIC DNA]</scope>
    <source>
        <strain evidence="4 5">N1-5</strain>
    </source>
</reference>
<dbReference type="SUPFAM" id="SSF51735">
    <property type="entry name" value="NAD(P)-binding Rossmann-fold domains"/>
    <property type="match status" value="1"/>
</dbReference>
<keyword evidence="1" id="KW-0521">NADP</keyword>
<dbReference type="EMBL" id="JBHEZZ010000001">
    <property type="protein sequence ID" value="MFC1399897.1"/>
    <property type="molecule type" value="Genomic_DNA"/>
</dbReference>
<accession>A0ABV6UEL5</accession>
<dbReference type="InterPro" id="IPR013154">
    <property type="entry name" value="ADH-like_N"/>
</dbReference>
<evidence type="ECO:0000256" key="1">
    <source>
        <dbReference type="ARBA" id="ARBA00022857"/>
    </source>
</evidence>
<dbReference type="Gene3D" id="3.40.50.720">
    <property type="entry name" value="NAD(P)-binding Rossmann-like Domain"/>
    <property type="match status" value="1"/>
</dbReference>
<dbReference type="RefSeq" id="WP_030250362.1">
    <property type="nucleotide sequence ID" value="NZ_JBHEZZ010000001.1"/>
</dbReference>
<dbReference type="PANTHER" id="PTHR48106">
    <property type="entry name" value="QUINONE OXIDOREDUCTASE PIG3-RELATED"/>
    <property type="match status" value="1"/>
</dbReference>
<dbReference type="Gene3D" id="3.90.180.10">
    <property type="entry name" value="Medium-chain alcohol dehydrogenases, catalytic domain"/>
    <property type="match status" value="1"/>
</dbReference>
<dbReference type="Pfam" id="PF00107">
    <property type="entry name" value="ADH_zinc_N"/>
    <property type="match status" value="1"/>
</dbReference>
<gene>
    <name evidence="4" type="ORF">ACEZDJ_01155</name>
</gene>
<dbReference type="InterPro" id="IPR013149">
    <property type="entry name" value="ADH-like_C"/>
</dbReference>
<feature type="domain" description="Enoyl reductase (ER)" evidence="3">
    <location>
        <begin position="10"/>
        <end position="321"/>
    </location>
</feature>
<dbReference type="SUPFAM" id="SSF50129">
    <property type="entry name" value="GroES-like"/>
    <property type="match status" value="1"/>
</dbReference>
<protein>
    <submittedName>
        <fullName evidence="4">Zinc-binding alcohol dehydrogenase family protein</fullName>
    </submittedName>
</protein>
<evidence type="ECO:0000313" key="5">
    <source>
        <dbReference type="Proteomes" id="UP001592528"/>
    </source>
</evidence>
<dbReference type="InterPro" id="IPR011032">
    <property type="entry name" value="GroES-like_sf"/>
</dbReference>
<dbReference type="PANTHER" id="PTHR48106:SF13">
    <property type="entry name" value="QUINONE OXIDOREDUCTASE-RELATED"/>
    <property type="match status" value="1"/>
</dbReference>
<evidence type="ECO:0000259" key="3">
    <source>
        <dbReference type="SMART" id="SM00829"/>
    </source>
</evidence>
<dbReference type="InterPro" id="IPR036291">
    <property type="entry name" value="NAD(P)-bd_dom_sf"/>
</dbReference>
<dbReference type="InterPro" id="IPR002364">
    <property type="entry name" value="Quin_OxRdtase/zeta-crystal_CS"/>
</dbReference>
<comment type="caution">
    <text evidence="4">The sequence shown here is derived from an EMBL/GenBank/DDBJ whole genome shotgun (WGS) entry which is preliminary data.</text>
</comment>
<evidence type="ECO:0000313" key="4">
    <source>
        <dbReference type="EMBL" id="MFC1399897.1"/>
    </source>
</evidence>
<proteinExistence type="predicted"/>
<dbReference type="SMART" id="SM00829">
    <property type="entry name" value="PKS_ER"/>
    <property type="match status" value="1"/>
</dbReference>
<organism evidence="4 5">
    <name type="scientific">Streptacidiphilus cavernicola</name>
    <dbReference type="NCBI Taxonomy" id="3342716"/>
    <lineage>
        <taxon>Bacteria</taxon>
        <taxon>Bacillati</taxon>
        <taxon>Actinomycetota</taxon>
        <taxon>Actinomycetes</taxon>
        <taxon>Kitasatosporales</taxon>
        <taxon>Streptomycetaceae</taxon>
        <taxon>Streptacidiphilus</taxon>
    </lineage>
</organism>
<keyword evidence="2" id="KW-0560">Oxidoreductase</keyword>
<dbReference type="Pfam" id="PF08240">
    <property type="entry name" value="ADH_N"/>
    <property type="match status" value="1"/>
</dbReference>
<name>A0ABV6UEL5_9ACTN</name>
<dbReference type="InterPro" id="IPR020843">
    <property type="entry name" value="ER"/>
</dbReference>
<evidence type="ECO:0000256" key="2">
    <source>
        <dbReference type="ARBA" id="ARBA00023002"/>
    </source>
</evidence>
<keyword evidence="5" id="KW-1185">Reference proteome</keyword>